<dbReference type="PANTHER" id="PTHR34940:SF4">
    <property type="entry name" value="OS02G0581100 PROTEIN"/>
    <property type="match status" value="1"/>
</dbReference>
<dbReference type="AlphaFoldDB" id="A0AAN7JTX7"/>
<keyword evidence="3" id="KW-1185">Reference proteome</keyword>
<reference evidence="2 3" key="1">
    <citation type="journal article" date="2023" name="Hortic Res">
        <title>Pangenome of water caltrop reveals structural variations and asymmetric subgenome divergence after allopolyploidization.</title>
        <authorList>
            <person name="Zhang X."/>
            <person name="Chen Y."/>
            <person name="Wang L."/>
            <person name="Yuan Y."/>
            <person name="Fang M."/>
            <person name="Shi L."/>
            <person name="Lu R."/>
            <person name="Comes H.P."/>
            <person name="Ma Y."/>
            <person name="Chen Y."/>
            <person name="Huang G."/>
            <person name="Zhou Y."/>
            <person name="Zheng Z."/>
            <person name="Qiu Y."/>
        </authorList>
    </citation>
    <scope>NUCLEOTIDE SEQUENCE [LARGE SCALE GENOMIC DNA]</scope>
    <source>
        <tissue evidence="2">Roots</tissue>
    </source>
</reference>
<accession>A0AAN7JTX7</accession>
<dbReference type="PANTHER" id="PTHR34940">
    <property type="entry name" value="PHOTOSYSTEM II 5 KDA PROTEIN, CHLOROPLASTIC"/>
    <property type="match status" value="1"/>
</dbReference>
<name>A0AAN7JTX7_9MYRT</name>
<protein>
    <recommendedName>
        <fullName evidence="4">Photosystem II 5 kDa protein, chloroplastic</fullName>
    </recommendedName>
</protein>
<proteinExistence type="predicted"/>
<dbReference type="InterPro" id="IPR040296">
    <property type="entry name" value="PSBT"/>
</dbReference>
<gene>
    <name evidence="2" type="ORF">SAY87_001805</name>
</gene>
<sequence>MASMTAMTASFLACAVQPVSAPHRGMVVAKAAARAVDGEKASVELKNIGKAEESVNGRRDLVFAAASAAVISVAGAAFAEDDEPKSGTAEAKKKYSAVCVTMPTARICRNLELQFWSALFKSRASQTMALNINLKNSSSTYDRSFQSAVTARSTGHLFGPSNSGSHLFRTTALAAPSDGAIGLGAQNRANKTA</sequence>
<feature type="signal peptide" evidence="1">
    <location>
        <begin position="1"/>
        <end position="21"/>
    </location>
</feature>
<dbReference type="EMBL" id="JAXIOK010000015">
    <property type="protein sequence ID" value="KAK4753701.1"/>
    <property type="molecule type" value="Genomic_DNA"/>
</dbReference>
<evidence type="ECO:0000256" key="1">
    <source>
        <dbReference type="SAM" id="SignalP"/>
    </source>
</evidence>
<organism evidence="2 3">
    <name type="scientific">Trapa incisa</name>
    <dbReference type="NCBI Taxonomy" id="236973"/>
    <lineage>
        <taxon>Eukaryota</taxon>
        <taxon>Viridiplantae</taxon>
        <taxon>Streptophyta</taxon>
        <taxon>Embryophyta</taxon>
        <taxon>Tracheophyta</taxon>
        <taxon>Spermatophyta</taxon>
        <taxon>Magnoliopsida</taxon>
        <taxon>eudicotyledons</taxon>
        <taxon>Gunneridae</taxon>
        <taxon>Pentapetalae</taxon>
        <taxon>rosids</taxon>
        <taxon>malvids</taxon>
        <taxon>Myrtales</taxon>
        <taxon>Lythraceae</taxon>
        <taxon>Trapa</taxon>
    </lineage>
</organism>
<evidence type="ECO:0000313" key="3">
    <source>
        <dbReference type="Proteomes" id="UP001345219"/>
    </source>
</evidence>
<feature type="chain" id="PRO_5042942226" description="Photosystem II 5 kDa protein, chloroplastic" evidence="1">
    <location>
        <begin position="22"/>
        <end position="193"/>
    </location>
</feature>
<comment type="caution">
    <text evidence="2">The sequence shown here is derived from an EMBL/GenBank/DDBJ whole genome shotgun (WGS) entry which is preliminary data.</text>
</comment>
<evidence type="ECO:0000313" key="2">
    <source>
        <dbReference type="EMBL" id="KAK4753701.1"/>
    </source>
</evidence>
<dbReference type="Proteomes" id="UP001345219">
    <property type="component" value="Chromosome 2"/>
</dbReference>
<evidence type="ECO:0008006" key="4">
    <source>
        <dbReference type="Google" id="ProtNLM"/>
    </source>
</evidence>
<keyword evidence="1" id="KW-0732">Signal</keyword>